<dbReference type="AlphaFoldDB" id="A0A919U9F9"/>
<name>A0A919U9F9_9ACTN</name>
<evidence type="ECO:0000313" key="1">
    <source>
        <dbReference type="EMBL" id="GIG43720.1"/>
    </source>
</evidence>
<comment type="caution">
    <text evidence="1">The sequence shown here is derived from an EMBL/GenBank/DDBJ whole genome shotgun (WGS) entry which is preliminary data.</text>
</comment>
<organism evidence="1 2">
    <name type="scientific">Dactylosporangium siamense</name>
    <dbReference type="NCBI Taxonomy" id="685454"/>
    <lineage>
        <taxon>Bacteria</taxon>
        <taxon>Bacillati</taxon>
        <taxon>Actinomycetota</taxon>
        <taxon>Actinomycetes</taxon>
        <taxon>Micromonosporales</taxon>
        <taxon>Micromonosporaceae</taxon>
        <taxon>Dactylosporangium</taxon>
    </lineage>
</organism>
<accession>A0A919U9F9</accession>
<dbReference type="RefSeq" id="WP_203845578.1">
    <property type="nucleotide sequence ID" value="NZ_BAAAVW010000006.1"/>
</dbReference>
<keyword evidence="2" id="KW-1185">Reference proteome</keyword>
<proteinExistence type="predicted"/>
<evidence type="ECO:0000313" key="2">
    <source>
        <dbReference type="Proteomes" id="UP000660611"/>
    </source>
</evidence>
<sequence length="204" mass="22887">MNLLKASQDACAAALRKYGFTAKLRGILLQPRADDAVTGWLGLRRETSGLPAEVQVNPVVGVRHIPVEKAFIELLRGTAPIPTLSQPLENLVSRRTVAQWRFRAGTDLNATAERLARNVRDHGLPFIDRWADWRVLSRDIEQSGLLTDNDRWFLLPIVAALDGNHSRARQLIDERLAREAGRTDAYAAAYWEFAAKFSTWTSTL</sequence>
<dbReference type="Proteomes" id="UP000660611">
    <property type="component" value="Unassembled WGS sequence"/>
</dbReference>
<reference evidence="1" key="1">
    <citation type="submission" date="2021-01" db="EMBL/GenBank/DDBJ databases">
        <title>Whole genome shotgun sequence of Dactylosporangium siamense NBRC 106093.</title>
        <authorList>
            <person name="Komaki H."/>
            <person name="Tamura T."/>
        </authorList>
    </citation>
    <scope>NUCLEOTIDE SEQUENCE</scope>
    <source>
        <strain evidence="1">NBRC 106093</strain>
    </source>
</reference>
<dbReference type="EMBL" id="BONQ01000026">
    <property type="protein sequence ID" value="GIG43720.1"/>
    <property type="molecule type" value="Genomic_DNA"/>
</dbReference>
<protein>
    <submittedName>
        <fullName evidence="1">Uncharacterized protein</fullName>
    </submittedName>
</protein>
<gene>
    <name evidence="1" type="ORF">Dsi01nite_017610</name>
</gene>